<dbReference type="RefSeq" id="WP_060566932.1">
    <property type="nucleotide sequence ID" value="NZ_CP040006.1"/>
</dbReference>
<dbReference type="AlphaFoldDB" id="A0A0V8RT40"/>
<comment type="caution">
    <text evidence="1">The sequence shown here is derived from an EMBL/GenBank/DDBJ whole genome shotgun (WGS) entry which is preliminary data.</text>
</comment>
<dbReference type="PANTHER" id="PTHR38479">
    <property type="entry name" value="LMO0824 PROTEIN"/>
    <property type="match status" value="1"/>
</dbReference>
<dbReference type="OrthoDB" id="9148135at2"/>
<dbReference type="EMBL" id="LLVT01000002">
    <property type="protein sequence ID" value="KSW11139.1"/>
    <property type="molecule type" value="Genomic_DNA"/>
</dbReference>
<name>A0A0V8RT40_9ACTO</name>
<dbReference type="Proteomes" id="UP000054686">
    <property type="component" value="Unassembled WGS sequence"/>
</dbReference>
<organism evidence="1 2">
    <name type="scientific">Schaalia odontolytica</name>
    <dbReference type="NCBI Taxonomy" id="1660"/>
    <lineage>
        <taxon>Bacteria</taxon>
        <taxon>Bacillati</taxon>
        <taxon>Actinomycetota</taxon>
        <taxon>Actinomycetes</taxon>
        <taxon>Actinomycetales</taxon>
        <taxon>Actinomycetaceae</taxon>
        <taxon>Schaalia</taxon>
    </lineage>
</organism>
<dbReference type="InterPro" id="IPR009351">
    <property type="entry name" value="AlkZ-like"/>
</dbReference>
<evidence type="ECO:0000313" key="1">
    <source>
        <dbReference type="EMBL" id="KSW11139.1"/>
    </source>
</evidence>
<sequence>METSRRVSLGRIIAQGLVPATVARSPLDAVENLLALQGQQASAIPWAIGVRCTGVSRARVEESFARGELVRSWPMRGTIHVTSARDHHWLRRLLRHRRAAWERQASSLGLTDALVERAAQVACDLLETSPQGVSRAELVAAWGSSGIDTVTVSSAQEGLRRRHLIMRLHLDGVLTAGPVCAGEHRIIDARSLPAAPGVAKGEAGHEEALAVLAARYAWGHGPIDEADLARWTGLTLTEARRAMAGARVAGKNIGLPIAEFEGGLARADLADLVEAFSDEAEAMLALPSFDELHVGYKDRSCLTDEAGEALICPAKNGMFRPIAVAGGRVVAVRAPGSQVVTADGCGTYEESARRAFGDWEKWLSETQQ</sequence>
<evidence type="ECO:0000313" key="2">
    <source>
        <dbReference type="Proteomes" id="UP000054686"/>
    </source>
</evidence>
<dbReference type="Pfam" id="PF06224">
    <property type="entry name" value="AlkZ-like"/>
    <property type="match status" value="1"/>
</dbReference>
<proteinExistence type="predicted"/>
<accession>A0A0V8RT40</accession>
<protein>
    <recommendedName>
        <fullName evidence="3">Winged helix DNA-binding domain-containing protein</fullName>
    </recommendedName>
</protein>
<dbReference type="PANTHER" id="PTHR38479:SF2">
    <property type="entry name" value="WINGED HELIX DNA-BINDING DOMAIN-CONTAINING PROTEIN"/>
    <property type="match status" value="1"/>
</dbReference>
<gene>
    <name evidence="1" type="ORF">APY09_06670</name>
</gene>
<evidence type="ECO:0008006" key="3">
    <source>
        <dbReference type="Google" id="ProtNLM"/>
    </source>
</evidence>
<reference evidence="1 2" key="1">
    <citation type="submission" date="2015-10" db="EMBL/GenBank/DDBJ databases">
        <title>Draft Genome of Actinomyces odontolyticus subsp. actinosynbacter strain XH001.</title>
        <authorList>
            <person name="Mclean J.S."/>
            <person name="He X."/>
        </authorList>
    </citation>
    <scope>NUCLEOTIDE SEQUENCE [LARGE SCALE GENOMIC DNA]</scope>
    <source>
        <strain evidence="1 2">XH001</strain>
    </source>
</reference>